<protein>
    <recommendedName>
        <fullName evidence="1">Protein-lysine N-methyltransferase EFM6</fullName>
        <ecNumber evidence="1">2.1.1.-</ecNumber>
    </recommendedName>
    <alternativeName>
        <fullName evidence="1">Elongation factor methyltransferase 6</fullName>
    </alternativeName>
</protein>
<gene>
    <name evidence="1" type="primary">EFM6</name>
    <name evidence="3" type="ORF">FA14DRAFT_167464</name>
</gene>
<dbReference type="PANTHER" id="PTHR14614">
    <property type="entry name" value="HEPATOCELLULAR CARCINOMA-ASSOCIATED ANTIGEN"/>
    <property type="match status" value="1"/>
</dbReference>
<feature type="binding site" evidence="1">
    <location>
        <position position="201"/>
    </location>
    <ligand>
        <name>S-adenosyl-L-methionine</name>
        <dbReference type="ChEBI" id="CHEBI:59789"/>
    </ligand>
</feature>
<keyword evidence="1" id="KW-0949">S-adenosyl-L-methionine</keyword>
<dbReference type="GO" id="GO:0016279">
    <property type="term" value="F:protein-lysine N-methyltransferase activity"/>
    <property type="evidence" value="ECO:0007669"/>
    <property type="project" value="UniProtKB-UniRule"/>
</dbReference>
<dbReference type="AlphaFoldDB" id="A0A316VC58"/>
<dbReference type="OrthoDB" id="407325at2759"/>
<dbReference type="Proteomes" id="UP000245771">
    <property type="component" value="Unassembled WGS sequence"/>
</dbReference>
<keyword evidence="1" id="KW-0808">Transferase</keyword>
<dbReference type="HAMAP" id="MF_03198">
    <property type="entry name" value="Methyltr_EFM6"/>
    <property type="match status" value="1"/>
</dbReference>
<dbReference type="InterPro" id="IPR019410">
    <property type="entry name" value="Methyltransf_16"/>
</dbReference>
<dbReference type="InParanoid" id="A0A316VC58"/>
<dbReference type="GO" id="GO:0005737">
    <property type="term" value="C:cytoplasm"/>
    <property type="evidence" value="ECO:0007669"/>
    <property type="project" value="UniProtKB-SubCell"/>
</dbReference>
<organism evidence="3 4">
    <name type="scientific">Meira miltonrushii</name>
    <dbReference type="NCBI Taxonomy" id="1280837"/>
    <lineage>
        <taxon>Eukaryota</taxon>
        <taxon>Fungi</taxon>
        <taxon>Dikarya</taxon>
        <taxon>Basidiomycota</taxon>
        <taxon>Ustilaginomycotina</taxon>
        <taxon>Exobasidiomycetes</taxon>
        <taxon>Exobasidiales</taxon>
        <taxon>Brachybasidiaceae</taxon>
        <taxon>Meira</taxon>
    </lineage>
</organism>
<dbReference type="EMBL" id="KZ819603">
    <property type="protein sequence ID" value="PWN35116.1"/>
    <property type="molecule type" value="Genomic_DNA"/>
</dbReference>
<evidence type="ECO:0000313" key="3">
    <source>
        <dbReference type="EMBL" id="PWN35116.1"/>
    </source>
</evidence>
<name>A0A316VC58_9BASI</name>
<proteinExistence type="inferred from homology"/>
<comment type="subcellular location">
    <subcellularLocation>
        <location evidence="1">Cytoplasm</location>
    </subcellularLocation>
</comment>
<evidence type="ECO:0000256" key="1">
    <source>
        <dbReference type="HAMAP-Rule" id="MF_03198"/>
    </source>
</evidence>
<keyword evidence="1" id="KW-0489">Methyltransferase</keyword>
<reference evidence="3 4" key="1">
    <citation type="journal article" date="2018" name="Mol. Biol. Evol.">
        <title>Broad Genomic Sampling Reveals a Smut Pathogenic Ancestry of the Fungal Clade Ustilaginomycotina.</title>
        <authorList>
            <person name="Kijpornyongpan T."/>
            <person name="Mondo S.J."/>
            <person name="Barry K."/>
            <person name="Sandor L."/>
            <person name="Lee J."/>
            <person name="Lipzen A."/>
            <person name="Pangilinan J."/>
            <person name="LaButti K."/>
            <person name="Hainaut M."/>
            <person name="Henrissat B."/>
            <person name="Grigoriev I.V."/>
            <person name="Spatafora J.W."/>
            <person name="Aime M.C."/>
        </authorList>
    </citation>
    <scope>NUCLEOTIDE SEQUENCE [LARGE SCALE GENOMIC DNA]</scope>
    <source>
        <strain evidence="3 4">MCA 3882</strain>
    </source>
</reference>
<dbReference type="Gene3D" id="3.40.50.150">
    <property type="entry name" value="Vaccinia Virus protein VP39"/>
    <property type="match status" value="1"/>
</dbReference>
<dbReference type="EC" id="2.1.1.-" evidence="1"/>
<dbReference type="GO" id="GO:0032259">
    <property type="term" value="P:methylation"/>
    <property type="evidence" value="ECO:0007669"/>
    <property type="project" value="UniProtKB-KW"/>
</dbReference>
<keyword evidence="4" id="KW-1185">Reference proteome</keyword>
<comment type="function">
    <text evidence="1">S-adenosyl-L-methionine-dependent protein-lysine N-methyltransferase that methylates elongation factor 1-alpha.</text>
</comment>
<dbReference type="STRING" id="1280837.A0A316VC58"/>
<keyword evidence="1" id="KW-0963">Cytoplasm</keyword>
<evidence type="ECO:0000313" key="4">
    <source>
        <dbReference type="Proteomes" id="UP000245771"/>
    </source>
</evidence>
<feature type="binding site" evidence="1">
    <location>
        <begin position="131"/>
        <end position="133"/>
    </location>
    <ligand>
        <name>S-adenosyl-L-methionine</name>
        <dbReference type="ChEBI" id="CHEBI:59789"/>
    </ligand>
</feature>
<dbReference type="Pfam" id="PF10294">
    <property type="entry name" value="Methyltransf_16"/>
    <property type="match status" value="1"/>
</dbReference>
<feature type="binding site" evidence="1">
    <location>
        <position position="154"/>
    </location>
    <ligand>
        <name>S-adenosyl-L-methionine</name>
        <dbReference type="ChEBI" id="CHEBI:59789"/>
    </ligand>
</feature>
<dbReference type="SUPFAM" id="SSF53335">
    <property type="entry name" value="S-adenosyl-L-methionine-dependent methyltransferases"/>
    <property type="match status" value="1"/>
</dbReference>
<sequence>MPDANGRRSLTPDLNPFDAFIGQGDDQSDVGEQDGLQRNGLVPQQLPSIIDERAIVRYYKDPYKTPIIISSGHQEQARQGTWEDFFDVALALDVTTGCGGKIWPAAEVLGQYIASKRTGGEWKGKQAVELGAGTGLVGLLAAQLGDLEKVWITDQIPMMKLMAQNLDLNPDLRERCIVAELNWGEAVPEDVTTHPDVLLLADCVYLEIAFQPLVDTMVEMSTPQTEILFCYQQRRKADKRFFKMLRKHFTFTDIEDDDPERAKQYNRQGTHLYRVQKK</sequence>
<comment type="similarity">
    <text evidence="1">Belongs to the class I-like SAM-binding methyltransferase superfamily. METTL21 family. EFM6 subfamily.</text>
</comment>
<feature type="region of interest" description="Disordered" evidence="2">
    <location>
        <begin position="1"/>
        <end position="38"/>
    </location>
</feature>
<accession>A0A316VC58</accession>
<evidence type="ECO:0000256" key="2">
    <source>
        <dbReference type="SAM" id="MobiDB-lite"/>
    </source>
</evidence>
<feature type="binding site" evidence="1">
    <location>
        <position position="183"/>
    </location>
    <ligand>
        <name>S-adenosyl-L-methionine</name>
        <dbReference type="ChEBI" id="CHEBI:59789"/>
    </ligand>
</feature>
<dbReference type="InterPro" id="IPR033684">
    <property type="entry name" value="EFM6"/>
</dbReference>
<dbReference type="PANTHER" id="PTHR14614:SF132">
    <property type="entry name" value="PROTEIN-LYSINE METHYLTRANSFERASE C42C1.13"/>
    <property type="match status" value="1"/>
</dbReference>
<feature type="binding site" evidence="1">
    <location>
        <position position="103"/>
    </location>
    <ligand>
        <name>S-adenosyl-L-methionine</name>
        <dbReference type="ChEBI" id="CHEBI:59789"/>
    </ligand>
</feature>
<dbReference type="InterPro" id="IPR029063">
    <property type="entry name" value="SAM-dependent_MTases_sf"/>
</dbReference>